<dbReference type="Proteomes" id="UP000299102">
    <property type="component" value="Unassembled WGS sequence"/>
</dbReference>
<comment type="caution">
    <text evidence="1">The sequence shown here is derived from an EMBL/GenBank/DDBJ whole genome shotgun (WGS) entry which is preliminary data.</text>
</comment>
<dbReference type="AlphaFoldDB" id="A0A4C1Y1Q5"/>
<reference evidence="1 2" key="1">
    <citation type="journal article" date="2019" name="Commun. Biol.">
        <title>The bagworm genome reveals a unique fibroin gene that provides high tensile strength.</title>
        <authorList>
            <person name="Kono N."/>
            <person name="Nakamura H."/>
            <person name="Ohtoshi R."/>
            <person name="Tomita M."/>
            <person name="Numata K."/>
            <person name="Arakawa K."/>
        </authorList>
    </citation>
    <scope>NUCLEOTIDE SEQUENCE [LARGE SCALE GENOMIC DNA]</scope>
</reference>
<protein>
    <submittedName>
        <fullName evidence="1">Uncharacterized protein</fullName>
    </submittedName>
</protein>
<sequence>MREDGKVRTEASDSERYLVGTRCSFFRLWLATDSLRFCNAQEDKEDDNTRMARGVRKLHAASIALMPQKGFEQLTKNASKRHGSELMSSLGPVEVARAVLISGV</sequence>
<proteinExistence type="predicted"/>
<accession>A0A4C1Y1Q5</accession>
<evidence type="ECO:0000313" key="2">
    <source>
        <dbReference type="Proteomes" id="UP000299102"/>
    </source>
</evidence>
<evidence type="ECO:0000313" key="1">
    <source>
        <dbReference type="EMBL" id="GBP69836.1"/>
    </source>
</evidence>
<organism evidence="1 2">
    <name type="scientific">Eumeta variegata</name>
    <name type="common">Bagworm moth</name>
    <name type="synonym">Eumeta japonica</name>
    <dbReference type="NCBI Taxonomy" id="151549"/>
    <lineage>
        <taxon>Eukaryota</taxon>
        <taxon>Metazoa</taxon>
        <taxon>Ecdysozoa</taxon>
        <taxon>Arthropoda</taxon>
        <taxon>Hexapoda</taxon>
        <taxon>Insecta</taxon>
        <taxon>Pterygota</taxon>
        <taxon>Neoptera</taxon>
        <taxon>Endopterygota</taxon>
        <taxon>Lepidoptera</taxon>
        <taxon>Glossata</taxon>
        <taxon>Ditrysia</taxon>
        <taxon>Tineoidea</taxon>
        <taxon>Psychidae</taxon>
        <taxon>Oiketicinae</taxon>
        <taxon>Eumeta</taxon>
    </lineage>
</organism>
<name>A0A4C1Y1Q5_EUMVA</name>
<gene>
    <name evidence="1" type="ORF">EVAR_89340_1</name>
</gene>
<dbReference type="EMBL" id="BGZK01001054">
    <property type="protein sequence ID" value="GBP69836.1"/>
    <property type="molecule type" value="Genomic_DNA"/>
</dbReference>
<keyword evidence="2" id="KW-1185">Reference proteome</keyword>